<sequence length="360" mass="40277">MKKNALAGRLSNAPRVAAKPMAFDRFANADRIIEGEAEANRGSLSRELPSSTITPPLGGPLTITADVIEGKFRDWCIANNYSPGSVIVVQLSSVKASPFNPRHFYRKDSISQLALNLSTQPQQQAILVTPDFEKLGTYFVHDGGRRVRALRELQKTDVKAIVVDVPQGRESYKLGYDLNTQQETQTVFDNAVVWKRMIDNGEYETQQALADDLGIERTSVSATLAIGDLPEEMIERMLDRVDLFGMNTAYAVSKYFRARGVTAANRLITRIIDEQLSVRQVKEIVSNSEAGSRLPSRKKYLNLVDFKLGGTHVGAMKTYGDDQLSITLKNLPRELRDVLQSRFHDIVKEESQKVEDTRED</sequence>
<feature type="domain" description="F-box" evidence="3">
    <location>
        <begin position="223"/>
        <end position="271"/>
    </location>
</feature>
<protein>
    <submittedName>
        <fullName evidence="4">ParB/RepB/Spo0J family partition protein</fullName>
    </submittedName>
</protein>
<evidence type="ECO:0000313" key="5">
    <source>
        <dbReference type="Proteomes" id="UP001055111"/>
    </source>
</evidence>
<keyword evidence="2" id="KW-0159">Chromosome partition</keyword>
<dbReference type="PANTHER" id="PTHR33375:SF1">
    <property type="entry name" value="CHROMOSOME-PARTITIONING PROTEIN PARB-RELATED"/>
    <property type="match status" value="1"/>
</dbReference>
<dbReference type="InterPro" id="IPR001810">
    <property type="entry name" value="F-box_dom"/>
</dbReference>
<dbReference type="Gene3D" id="1.10.10.2830">
    <property type="match status" value="1"/>
</dbReference>
<dbReference type="SUPFAM" id="SSF110849">
    <property type="entry name" value="ParB/Sulfiredoxin"/>
    <property type="match status" value="1"/>
</dbReference>
<dbReference type="Proteomes" id="UP001055111">
    <property type="component" value="Unassembled WGS sequence"/>
</dbReference>
<dbReference type="SMART" id="SM00470">
    <property type="entry name" value="ParB"/>
    <property type="match status" value="1"/>
</dbReference>
<dbReference type="Pfam" id="PF17762">
    <property type="entry name" value="HTH_ParB"/>
    <property type="match status" value="1"/>
</dbReference>
<comment type="similarity">
    <text evidence="1">Belongs to the ParB family.</text>
</comment>
<dbReference type="EMBL" id="BPUS01000022">
    <property type="protein sequence ID" value="GJH29320.1"/>
    <property type="molecule type" value="Genomic_DNA"/>
</dbReference>
<comment type="caution">
    <text evidence="4">The sequence shown here is derived from an EMBL/GenBank/DDBJ whole genome shotgun (WGS) entry which is preliminary data.</text>
</comment>
<dbReference type="GO" id="GO:0007059">
    <property type="term" value="P:chromosome segregation"/>
    <property type="evidence" value="ECO:0007669"/>
    <property type="project" value="UniProtKB-KW"/>
</dbReference>
<dbReference type="GO" id="GO:0003677">
    <property type="term" value="F:DNA binding"/>
    <property type="evidence" value="ECO:0007669"/>
    <property type="project" value="InterPro"/>
</dbReference>
<dbReference type="InterPro" id="IPR003115">
    <property type="entry name" value="ParB_N"/>
</dbReference>
<name>A0AA37IGH1_9BURK</name>
<evidence type="ECO:0000259" key="3">
    <source>
        <dbReference type="PROSITE" id="PS50181"/>
    </source>
</evidence>
<dbReference type="InterPro" id="IPR050336">
    <property type="entry name" value="Chromosome_partition/occlusion"/>
</dbReference>
<organism evidence="4 5">
    <name type="scientific">Caballeronia novacaledonica</name>
    <dbReference type="NCBI Taxonomy" id="1544861"/>
    <lineage>
        <taxon>Bacteria</taxon>
        <taxon>Pseudomonadati</taxon>
        <taxon>Pseudomonadota</taxon>
        <taxon>Betaproteobacteria</taxon>
        <taxon>Burkholderiales</taxon>
        <taxon>Burkholderiaceae</taxon>
        <taxon>Caballeronia</taxon>
    </lineage>
</organism>
<dbReference type="AlphaFoldDB" id="A0AA37IGH1"/>
<accession>A0AA37IGH1</accession>
<gene>
    <name evidence="4" type="ORF">CBA19CS42_32410</name>
</gene>
<dbReference type="PANTHER" id="PTHR33375">
    <property type="entry name" value="CHROMOSOME-PARTITIONING PROTEIN PARB-RELATED"/>
    <property type="match status" value="1"/>
</dbReference>
<dbReference type="GO" id="GO:0005694">
    <property type="term" value="C:chromosome"/>
    <property type="evidence" value="ECO:0007669"/>
    <property type="project" value="TreeGrafter"/>
</dbReference>
<dbReference type="InterPro" id="IPR004437">
    <property type="entry name" value="ParB/RepB/Spo0J"/>
</dbReference>
<dbReference type="NCBIfam" id="TIGR00180">
    <property type="entry name" value="parB_part"/>
    <property type="match status" value="1"/>
</dbReference>
<evidence type="ECO:0000256" key="2">
    <source>
        <dbReference type="ARBA" id="ARBA00022829"/>
    </source>
</evidence>
<dbReference type="PROSITE" id="PS50181">
    <property type="entry name" value="FBOX"/>
    <property type="match status" value="1"/>
</dbReference>
<dbReference type="InterPro" id="IPR036086">
    <property type="entry name" value="ParB/Sulfiredoxin_sf"/>
</dbReference>
<evidence type="ECO:0000313" key="4">
    <source>
        <dbReference type="EMBL" id="GJH29320.1"/>
    </source>
</evidence>
<dbReference type="Gene3D" id="3.90.1530.10">
    <property type="entry name" value="Conserved hypothetical protein from pyrococcus furiosus pfu- 392566-001, ParB domain"/>
    <property type="match status" value="1"/>
</dbReference>
<dbReference type="SUPFAM" id="SSF109709">
    <property type="entry name" value="KorB DNA-binding domain-like"/>
    <property type="match status" value="1"/>
</dbReference>
<reference evidence="4" key="1">
    <citation type="submission" date="2022-09" db="EMBL/GenBank/DDBJ databases">
        <title>Isolation and characterization of 3-chlorobenzoate degrading bacteria from soils in Shizuoka.</title>
        <authorList>
            <person name="Ifat A."/>
            <person name="Ogawa N."/>
            <person name="Kimbara K."/>
            <person name="Moriuchi R."/>
            <person name="Dohra H."/>
            <person name="Shintani M."/>
        </authorList>
    </citation>
    <scope>NUCLEOTIDE SEQUENCE</scope>
    <source>
        <strain evidence="4">19CS4-2</strain>
    </source>
</reference>
<proteinExistence type="inferred from homology"/>
<dbReference type="InterPro" id="IPR041468">
    <property type="entry name" value="HTH_ParB/Spo0J"/>
</dbReference>
<evidence type="ECO:0000256" key="1">
    <source>
        <dbReference type="ARBA" id="ARBA00006295"/>
    </source>
</evidence>
<dbReference type="RefSeq" id="WP_213234660.1">
    <property type="nucleotide sequence ID" value="NZ_BPUS01000022.1"/>
</dbReference>
<dbReference type="Pfam" id="PF02195">
    <property type="entry name" value="ParB_N"/>
    <property type="match status" value="1"/>
</dbReference>